<sequence length="140" mass="16106">MVKKEINIEKQEQHVKKVKQMSPLQLAIKNGDTDYISNFINRLENTPEENSSIKTLNKNEKIKLAKMTVEFLKEENKLNAMKILHILVTDVGCANGIAKALLEVQIDIKKLLFLKGKIEYLIFKGKNKQSNEPLEIIEEE</sequence>
<dbReference type="OrthoDB" id="2195024at2759"/>
<dbReference type="VEuPathDB" id="MicrosporidiaDB:EHP00_1373"/>
<proteinExistence type="predicted"/>
<reference evidence="1 2" key="1">
    <citation type="journal article" date="2017" name="Environ. Microbiol.">
        <title>Decay of the glycolytic pathway and adaptation to intranuclear parasitism within Enterocytozoonidae microsporidia.</title>
        <authorList>
            <person name="Wiredu Boakye D."/>
            <person name="Jaroenlak P."/>
            <person name="Prachumwat A."/>
            <person name="Williams T.A."/>
            <person name="Bateman K.S."/>
            <person name="Itsathitphaisarn O."/>
            <person name="Sritunyalucksana K."/>
            <person name="Paszkiewicz K.H."/>
            <person name="Moore K.A."/>
            <person name="Stentiford G.D."/>
            <person name="Williams B.A."/>
        </authorList>
    </citation>
    <scope>NUCLEOTIDE SEQUENCE [LARGE SCALE GENOMIC DNA]</scope>
    <source>
        <strain evidence="1 2">TH1</strain>
    </source>
</reference>
<keyword evidence="2" id="KW-1185">Reference proteome</keyword>
<accession>A0A1W0E2X4</accession>
<dbReference type="AlphaFoldDB" id="A0A1W0E2X4"/>
<dbReference type="Proteomes" id="UP000192758">
    <property type="component" value="Unassembled WGS sequence"/>
</dbReference>
<protein>
    <submittedName>
        <fullName evidence="1">Uncharacterized protein</fullName>
    </submittedName>
</protein>
<evidence type="ECO:0000313" key="1">
    <source>
        <dbReference type="EMBL" id="OQS53583.1"/>
    </source>
</evidence>
<gene>
    <name evidence="1" type="ORF">EHP00_1373</name>
</gene>
<organism evidence="1 2">
    <name type="scientific">Ecytonucleospora hepatopenaei</name>
    <dbReference type="NCBI Taxonomy" id="646526"/>
    <lineage>
        <taxon>Eukaryota</taxon>
        <taxon>Fungi</taxon>
        <taxon>Fungi incertae sedis</taxon>
        <taxon>Microsporidia</taxon>
        <taxon>Enterocytozoonidae</taxon>
        <taxon>Ecytonucleospora</taxon>
    </lineage>
</organism>
<comment type="caution">
    <text evidence="1">The sequence shown here is derived from an EMBL/GenBank/DDBJ whole genome shotgun (WGS) entry which is preliminary data.</text>
</comment>
<evidence type="ECO:0000313" key="2">
    <source>
        <dbReference type="Proteomes" id="UP000192758"/>
    </source>
</evidence>
<name>A0A1W0E2X4_9MICR</name>
<dbReference type="EMBL" id="MNPJ01000028">
    <property type="protein sequence ID" value="OQS53583.1"/>
    <property type="molecule type" value="Genomic_DNA"/>
</dbReference>